<keyword evidence="2" id="KW-1185">Reference proteome</keyword>
<accession>A0ABY3SE79</accession>
<gene>
    <name evidence="1" type="ORF">L0M14_21200</name>
</gene>
<evidence type="ECO:0000313" key="2">
    <source>
        <dbReference type="Proteomes" id="UP001649230"/>
    </source>
</evidence>
<dbReference type="RefSeq" id="WP_235118560.1">
    <property type="nucleotide sequence ID" value="NZ_CP090978.1"/>
</dbReference>
<sequence length="466" mass="52486">MREIVTDRLSKMEDLEQRKLLRHILTGVFSQLADRQEDACRQLEERVFREVAGSGDLYTVYASVCHREELDPIDEFLHPMLPEDALPAAMPEAGELAACLERGEEAKLQSFYMECDMDRMNRLLAEWRTFRGELVTPEGTIGMKVRVTAKKDYIQAIEKLYGLFRLNGVPWTTVNHPYAYKFIDVHLVECESVLHEGLVINEIRIHLEEYEADKRIDWIPLWNIERLMFQSSGFPIPALDKINYEHVLSIRRTGSGHGYLVDAHEEELRYVKREVNEIVIVSPKSKAGGWSMWKVAQPDLAVAGKGASGAGKAAAASTTASALAGTPEGMSAGTSVKRPEGLPVHVSNRRRITFASGFERLQAASLRSIGDVKRIVYSFEAAAGLRLDKVELLSSDAQARMESAERGFYSMNPFLKDTLRIEREKRVLLLGFTVTVAAPLVLDRISFLMSEVQRHLPEYQVMGACL</sequence>
<evidence type="ECO:0000313" key="1">
    <source>
        <dbReference type="EMBL" id="UJF32216.1"/>
    </source>
</evidence>
<reference evidence="1 2" key="1">
    <citation type="journal article" date="2024" name="Int. J. Syst. Evol. Microbiol.">
        <title>Paenibacillus hexagrammi sp. nov., a novel bacterium isolated from the gut content of Hexagrammos agrammus.</title>
        <authorList>
            <person name="Jung H.K."/>
            <person name="Kim D.G."/>
            <person name="Zin H."/>
            <person name="Park J."/>
            <person name="Jung H."/>
            <person name="Kim Y.O."/>
            <person name="Kong H.J."/>
            <person name="Kim J.W."/>
            <person name="Kim Y.S."/>
        </authorList>
    </citation>
    <scope>NUCLEOTIDE SEQUENCE [LARGE SCALE GENOMIC DNA]</scope>
    <source>
        <strain evidence="1 2">YPD9-1</strain>
    </source>
</reference>
<name>A0ABY3SE79_9BACL</name>
<proteinExistence type="predicted"/>
<dbReference type="Proteomes" id="UP001649230">
    <property type="component" value="Chromosome"/>
</dbReference>
<organism evidence="1 2">
    <name type="scientific">Paenibacillus hexagrammi</name>
    <dbReference type="NCBI Taxonomy" id="2908839"/>
    <lineage>
        <taxon>Bacteria</taxon>
        <taxon>Bacillati</taxon>
        <taxon>Bacillota</taxon>
        <taxon>Bacilli</taxon>
        <taxon>Bacillales</taxon>
        <taxon>Paenibacillaceae</taxon>
        <taxon>Paenibacillus</taxon>
    </lineage>
</organism>
<dbReference type="EMBL" id="CP090978">
    <property type="protein sequence ID" value="UJF32216.1"/>
    <property type="molecule type" value="Genomic_DNA"/>
</dbReference>
<protein>
    <submittedName>
        <fullName evidence="1">Normocyte-binding protein</fullName>
    </submittedName>
</protein>